<protein>
    <recommendedName>
        <fullName evidence="5">Universal stress protein</fullName>
    </recommendedName>
</protein>
<dbReference type="PIRSF" id="PIRSF006276">
    <property type="entry name" value="UspA"/>
    <property type="match status" value="1"/>
</dbReference>
<evidence type="ECO:0000313" key="7">
    <source>
        <dbReference type="EMBL" id="CDH44802.1"/>
    </source>
</evidence>
<evidence type="ECO:0000256" key="1">
    <source>
        <dbReference type="ARBA" id="ARBA00004496"/>
    </source>
</evidence>
<evidence type="ECO:0000256" key="3">
    <source>
        <dbReference type="ARBA" id="ARBA00011738"/>
    </source>
</evidence>
<keyword evidence="8" id="KW-1185">Reference proteome</keyword>
<comment type="caution">
    <text evidence="7">The sequence shown here is derived from an EMBL/GenBank/DDBJ whole genome shotgun (WGS) entry which is preliminary data.</text>
</comment>
<comment type="subcellular location">
    <subcellularLocation>
        <location evidence="1 5">Cytoplasm</location>
    </subcellularLocation>
</comment>
<organism evidence="7 8">
    <name type="scientific">Candidatus Contendobacter odensis Run_B_J11</name>
    <dbReference type="NCBI Taxonomy" id="1400861"/>
    <lineage>
        <taxon>Bacteria</taxon>
        <taxon>Pseudomonadati</taxon>
        <taxon>Pseudomonadota</taxon>
        <taxon>Gammaproteobacteria</taxon>
        <taxon>Candidatus Competibacteraceae</taxon>
        <taxon>Candidatus Contendibacter</taxon>
    </lineage>
</organism>
<dbReference type="PANTHER" id="PTHR46268">
    <property type="entry name" value="STRESS RESPONSE PROTEIN NHAX"/>
    <property type="match status" value="1"/>
</dbReference>
<dbReference type="PANTHER" id="PTHR46268:SF23">
    <property type="entry name" value="UNIVERSAL STRESS PROTEIN A-RELATED"/>
    <property type="match status" value="1"/>
</dbReference>
<dbReference type="AlphaFoldDB" id="A0A7U7GAE6"/>
<evidence type="ECO:0000256" key="5">
    <source>
        <dbReference type="PIRNR" id="PIRNR006276"/>
    </source>
</evidence>
<feature type="domain" description="UspA" evidence="6">
    <location>
        <begin position="3"/>
        <end position="144"/>
    </location>
</feature>
<dbReference type="RefSeq" id="WP_034431977.1">
    <property type="nucleotide sequence ID" value="NZ_CBTK010000101.1"/>
</dbReference>
<gene>
    <name evidence="7" type="ORF">BN874_190004</name>
</gene>
<evidence type="ECO:0000259" key="6">
    <source>
        <dbReference type="Pfam" id="PF00582"/>
    </source>
</evidence>
<evidence type="ECO:0000256" key="2">
    <source>
        <dbReference type="ARBA" id="ARBA00008791"/>
    </source>
</evidence>
<dbReference type="EMBL" id="CBTK010000101">
    <property type="protein sequence ID" value="CDH44802.1"/>
    <property type="molecule type" value="Genomic_DNA"/>
</dbReference>
<dbReference type="InterPro" id="IPR014729">
    <property type="entry name" value="Rossmann-like_a/b/a_fold"/>
</dbReference>
<dbReference type="InterPro" id="IPR006015">
    <property type="entry name" value="Universal_stress_UspA"/>
</dbReference>
<comment type="subunit">
    <text evidence="3">Homodimer.</text>
</comment>
<proteinExistence type="inferred from homology"/>
<dbReference type="SUPFAM" id="SSF52402">
    <property type="entry name" value="Adenine nucleotide alpha hydrolases-like"/>
    <property type="match status" value="1"/>
</dbReference>
<dbReference type="InterPro" id="IPR006016">
    <property type="entry name" value="UspA"/>
</dbReference>
<dbReference type="PRINTS" id="PR01438">
    <property type="entry name" value="UNVRSLSTRESS"/>
</dbReference>
<comment type="similarity">
    <text evidence="2 5">Belongs to the universal stress protein A family.</text>
</comment>
<dbReference type="OrthoDB" id="9792500at2"/>
<dbReference type="Gene3D" id="3.40.50.620">
    <property type="entry name" value="HUPs"/>
    <property type="match status" value="1"/>
</dbReference>
<dbReference type="Pfam" id="PF00582">
    <property type="entry name" value="Usp"/>
    <property type="match status" value="1"/>
</dbReference>
<evidence type="ECO:0000313" key="8">
    <source>
        <dbReference type="Proteomes" id="UP000019184"/>
    </source>
</evidence>
<dbReference type="GO" id="GO:0005737">
    <property type="term" value="C:cytoplasm"/>
    <property type="evidence" value="ECO:0007669"/>
    <property type="project" value="UniProtKB-SubCell"/>
</dbReference>
<reference evidence="7 8" key="1">
    <citation type="journal article" date="2014" name="ISME J.">
        <title>Candidatus Competibacter-lineage genomes retrieved from metagenomes reveal functional metabolic diversity.</title>
        <authorList>
            <person name="McIlroy S.J."/>
            <person name="Albertsen M."/>
            <person name="Andresen E.K."/>
            <person name="Saunders A.M."/>
            <person name="Kristiansen R."/>
            <person name="Stokholm-Bjerregaard M."/>
            <person name="Nielsen K.L."/>
            <person name="Nielsen P.H."/>
        </authorList>
    </citation>
    <scope>NUCLEOTIDE SEQUENCE [LARGE SCALE GENOMIC DNA]</scope>
    <source>
        <strain evidence="7 8">Run_B_J11</strain>
    </source>
</reference>
<keyword evidence="4 5" id="KW-0963">Cytoplasm</keyword>
<accession>A0A7U7GAE6</accession>
<dbReference type="Proteomes" id="UP000019184">
    <property type="component" value="Unassembled WGS sequence"/>
</dbReference>
<sequence length="147" mass="15613">MLYQHILFATDFSEDAMQVGERAKDIARLCGARLGMIHVIEDINISLGGGYELLPVLADLPDEALLRESRSLLGDLAQRLGLENAETWVVNAPSTKEGILGAAQAHGADLIVVGSHGRHGLALLLGSTANAVLHGAQCDVLAVRIRN</sequence>
<name>A0A7U7GAE6_9GAMM</name>
<evidence type="ECO:0000256" key="4">
    <source>
        <dbReference type="ARBA" id="ARBA00022490"/>
    </source>
</evidence>